<organism evidence="3 4">
    <name type="scientific">Halovulum dunhuangense</name>
    <dbReference type="NCBI Taxonomy" id="1505036"/>
    <lineage>
        <taxon>Bacteria</taxon>
        <taxon>Pseudomonadati</taxon>
        <taxon>Pseudomonadota</taxon>
        <taxon>Alphaproteobacteria</taxon>
        <taxon>Rhodobacterales</taxon>
        <taxon>Paracoccaceae</taxon>
        <taxon>Halovulum</taxon>
    </lineage>
</organism>
<keyword evidence="4" id="KW-1185">Reference proteome</keyword>
<dbReference type="Gene3D" id="3.40.190.150">
    <property type="entry name" value="Bordetella uptake gene, domain 1"/>
    <property type="match status" value="1"/>
</dbReference>
<evidence type="ECO:0000313" key="4">
    <source>
        <dbReference type="Proteomes" id="UP000572377"/>
    </source>
</evidence>
<comment type="caution">
    <text evidence="3">The sequence shown here is derived from an EMBL/GenBank/DDBJ whole genome shotgun (WGS) entry which is preliminary data.</text>
</comment>
<evidence type="ECO:0000313" key="3">
    <source>
        <dbReference type="EMBL" id="NNU80821.1"/>
    </source>
</evidence>
<dbReference type="EMBL" id="JABFBC010000001">
    <property type="protein sequence ID" value="NNU80821.1"/>
    <property type="molecule type" value="Genomic_DNA"/>
</dbReference>
<dbReference type="InterPro" id="IPR005064">
    <property type="entry name" value="BUG"/>
</dbReference>
<keyword evidence="2" id="KW-0732">Signal</keyword>
<name>A0A849L3T7_9RHOB</name>
<sequence length="330" mass="35476">MTIALTRRSALALATASALAVAAPGMALAEGWAPQKPVEMVIMAGQGGGADQLARLFQSIIQQEGLSRMPILPVNKGGGSGAEALRYMEDKRGDAHTIMATLNSYYTTPLRTDIGVDIEEFTPVARMALDTFVLWVNADSDIQTLDDYVAAVKAAGDTWKMGGTGTGQEDSLVTAMLEQQFGIKHTYVPFDGGGGVAKAVVGGHVNSSVNNPAEAMGFFKAGKMRPIATLTPERLAAFPDTPTMTELGHPLVYWMQRSFVAPPEMPAEAVAYYTEMFEKLQQTEAWQKYASEQALLTDFLSGDALQVYFLEERAKHADLLRAMGETPTGS</sequence>
<accession>A0A849L3T7</accession>
<feature type="chain" id="PRO_5032534223" evidence="2">
    <location>
        <begin position="30"/>
        <end position="330"/>
    </location>
</feature>
<dbReference type="PANTHER" id="PTHR42928">
    <property type="entry name" value="TRICARBOXYLATE-BINDING PROTEIN"/>
    <property type="match status" value="1"/>
</dbReference>
<dbReference type="InterPro" id="IPR006311">
    <property type="entry name" value="TAT_signal"/>
</dbReference>
<gene>
    <name evidence="3" type="ORF">HMH01_10265</name>
</gene>
<dbReference type="PANTHER" id="PTHR42928:SF1">
    <property type="entry name" value="BLR4371 PROTEIN"/>
    <property type="match status" value="1"/>
</dbReference>
<comment type="similarity">
    <text evidence="1">Belongs to the UPF0065 (bug) family.</text>
</comment>
<dbReference type="AlphaFoldDB" id="A0A849L3T7"/>
<dbReference type="PIRSF" id="PIRSF017082">
    <property type="entry name" value="YflP"/>
    <property type="match status" value="1"/>
</dbReference>
<dbReference type="PROSITE" id="PS51318">
    <property type="entry name" value="TAT"/>
    <property type="match status" value="1"/>
</dbReference>
<reference evidence="3 4" key="1">
    <citation type="submission" date="2020-05" db="EMBL/GenBank/DDBJ databases">
        <title>Gimesia benthica sp. nov., a novel planctomycete isolated from a deep-sea water sample of the Northwest Indian Ocean.</title>
        <authorList>
            <person name="Wang J."/>
            <person name="Ruan C."/>
            <person name="Song L."/>
            <person name="Zhu Y."/>
            <person name="Li A."/>
            <person name="Zheng X."/>
            <person name="Wang L."/>
            <person name="Lu Z."/>
            <person name="Huang Y."/>
            <person name="Du W."/>
            <person name="Zhou Y."/>
            <person name="Huang L."/>
            <person name="Dai X."/>
        </authorList>
    </citation>
    <scope>NUCLEOTIDE SEQUENCE [LARGE SCALE GENOMIC DNA]</scope>
    <source>
        <strain evidence="3 4">YYQ-30</strain>
    </source>
</reference>
<dbReference type="InterPro" id="IPR042100">
    <property type="entry name" value="Bug_dom1"/>
</dbReference>
<dbReference type="SUPFAM" id="SSF53850">
    <property type="entry name" value="Periplasmic binding protein-like II"/>
    <property type="match status" value="1"/>
</dbReference>
<feature type="signal peptide" evidence="2">
    <location>
        <begin position="1"/>
        <end position="29"/>
    </location>
</feature>
<evidence type="ECO:0000256" key="1">
    <source>
        <dbReference type="ARBA" id="ARBA00006987"/>
    </source>
</evidence>
<evidence type="ECO:0000256" key="2">
    <source>
        <dbReference type="SAM" id="SignalP"/>
    </source>
</evidence>
<proteinExistence type="inferred from homology"/>
<dbReference type="Pfam" id="PF03401">
    <property type="entry name" value="TctC"/>
    <property type="match status" value="1"/>
</dbReference>
<dbReference type="CDD" id="cd07012">
    <property type="entry name" value="PBP2_Bug_TTT"/>
    <property type="match status" value="1"/>
</dbReference>
<dbReference type="Gene3D" id="3.40.190.10">
    <property type="entry name" value="Periplasmic binding protein-like II"/>
    <property type="match status" value="1"/>
</dbReference>
<dbReference type="RefSeq" id="WP_171324976.1">
    <property type="nucleotide sequence ID" value="NZ_JABFBC010000001.1"/>
</dbReference>
<dbReference type="Proteomes" id="UP000572377">
    <property type="component" value="Unassembled WGS sequence"/>
</dbReference>
<protein>
    <submittedName>
        <fullName evidence="3">Tripartite tricarboxylate transporter substrate binding protein</fullName>
    </submittedName>
</protein>